<gene>
    <name evidence="1" type="ORF">AAJ76_86000888</name>
</gene>
<protein>
    <submittedName>
        <fullName evidence="1">Uncharacterized protein</fullName>
    </submittedName>
</protein>
<dbReference type="RefSeq" id="XP_024330037.1">
    <property type="nucleotide sequence ID" value="XM_024476553.1"/>
</dbReference>
<keyword evidence="2" id="KW-1185">Reference proteome</keyword>
<dbReference type="EMBL" id="JPQZ01000086">
    <property type="protein sequence ID" value="KKO74295.1"/>
    <property type="molecule type" value="Genomic_DNA"/>
</dbReference>
<dbReference type="GeneID" id="36321507"/>
<dbReference type="VEuPathDB" id="MicrosporidiaDB:AAJ76_86000888"/>
<reference evidence="1 2" key="1">
    <citation type="journal article" date="2015" name="Environ. Microbiol.">
        <title>Genome analyses suggest the presence of polyploidy and recent human-driven expansions in eight global populations of the honeybee pathogen Nosema ceranae.</title>
        <authorList>
            <person name="Pelin A."/>
            <person name="Selman M."/>
            <person name="Aris-Brosou S."/>
            <person name="Farinelli L."/>
            <person name="Corradi N."/>
        </authorList>
    </citation>
    <scope>NUCLEOTIDE SEQUENCE [LARGE SCALE GENOMIC DNA]</scope>
    <source>
        <strain evidence="1 2">PA08 1199</strain>
    </source>
</reference>
<evidence type="ECO:0000313" key="1">
    <source>
        <dbReference type="EMBL" id="KKO74295.1"/>
    </source>
</evidence>
<dbReference type="VEuPathDB" id="MicrosporidiaDB:NCER_100789"/>
<name>A0A0F9WBN6_9MICR</name>
<organism evidence="1 2">
    <name type="scientific">Vairimorpha ceranae</name>
    <dbReference type="NCBI Taxonomy" id="40302"/>
    <lineage>
        <taxon>Eukaryota</taxon>
        <taxon>Fungi</taxon>
        <taxon>Fungi incertae sedis</taxon>
        <taxon>Microsporidia</taxon>
        <taxon>Nosematidae</taxon>
        <taxon>Vairimorpha</taxon>
    </lineage>
</organism>
<proteinExistence type="predicted"/>
<dbReference type="Proteomes" id="UP000034350">
    <property type="component" value="Unassembled WGS sequence"/>
</dbReference>
<dbReference type="AlphaFoldDB" id="A0A0F9WBN6"/>
<evidence type="ECO:0000313" key="2">
    <source>
        <dbReference type="Proteomes" id="UP000034350"/>
    </source>
</evidence>
<accession>A0A0F9WBN6</accession>
<sequence length="105" mass="12239">MKNKDLEFFGNIIVKQALNTILFSDDSLFKTCLALFSQFFLINMVINSRVFSLIYPLMPNKEESCYKEVFWTSRLNLSLLCINDLILNFIYAISNATRAFFCLVE</sequence>
<comment type="caution">
    <text evidence="1">The sequence shown here is derived from an EMBL/GenBank/DDBJ whole genome shotgun (WGS) entry which is preliminary data.</text>
</comment>